<name>E6K4T4_9BACT</name>
<organism evidence="1 2">
    <name type="scientific">Segatella buccae ATCC 33574</name>
    <dbReference type="NCBI Taxonomy" id="873513"/>
    <lineage>
        <taxon>Bacteria</taxon>
        <taxon>Pseudomonadati</taxon>
        <taxon>Bacteroidota</taxon>
        <taxon>Bacteroidia</taxon>
        <taxon>Bacteroidales</taxon>
        <taxon>Prevotellaceae</taxon>
        <taxon>Segatella</taxon>
    </lineage>
</organism>
<reference evidence="1 2" key="1">
    <citation type="submission" date="2010-10" db="EMBL/GenBank/DDBJ databases">
        <authorList>
            <person name="Muzny D."/>
            <person name="Qin X."/>
            <person name="Deng J."/>
            <person name="Jiang H."/>
            <person name="Liu Y."/>
            <person name="Qu J."/>
            <person name="Song X.-Z."/>
            <person name="Zhang L."/>
            <person name="Thornton R."/>
            <person name="Coyle M."/>
            <person name="Francisco L."/>
            <person name="Jackson L."/>
            <person name="Javaid M."/>
            <person name="Korchina V."/>
            <person name="Kovar C."/>
            <person name="Mata R."/>
            <person name="Mathew T."/>
            <person name="Ngo R."/>
            <person name="Nguyen L."/>
            <person name="Nguyen N."/>
            <person name="Okwuonu G."/>
            <person name="Ongeri F."/>
            <person name="Pham C."/>
            <person name="Simmons D."/>
            <person name="Wilczek-Boney K."/>
            <person name="Hale W."/>
            <person name="Jakkamsetti A."/>
            <person name="Pham P."/>
            <person name="Ruth R."/>
            <person name="San Lucas F."/>
            <person name="Warren J."/>
            <person name="Zhang J."/>
            <person name="Zhao Z."/>
            <person name="Zhou C."/>
            <person name="Zhu D."/>
            <person name="Lee S."/>
            <person name="Bess C."/>
            <person name="Blankenburg K."/>
            <person name="Forbes L."/>
            <person name="Fu Q."/>
            <person name="Gubbala S."/>
            <person name="Hirani K."/>
            <person name="Jayaseelan J.C."/>
            <person name="Lara F."/>
            <person name="Munidasa M."/>
            <person name="Palculict T."/>
            <person name="Patil S."/>
            <person name="Pu L.-L."/>
            <person name="Saada N."/>
            <person name="Tang L."/>
            <person name="Weissenberger G."/>
            <person name="Zhu Y."/>
            <person name="Hemphill L."/>
            <person name="Shang Y."/>
            <person name="Youmans B."/>
            <person name="Ayvaz T."/>
            <person name="Ross M."/>
            <person name="Santibanez J."/>
            <person name="Aqrawi P."/>
            <person name="Gross S."/>
            <person name="Joshi V."/>
            <person name="Fowler G."/>
            <person name="Nazareth L."/>
            <person name="Reid J."/>
            <person name="Worley K."/>
            <person name="Petrosino J."/>
            <person name="Highlander S."/>
            <person name="Gibbs R."/>
        </authorList>
    </citation>
    <scope>NUCLEOTIDE SEQUENCE [LARGE SCALE GENOMIC DNA]</scope>
    <source>
        <strain evidence="1 2">ATCC 33574</strain>
    </source>
</reference>
<dbReference type="EMBL" id="AEPD01000012">
    <property type="protein sequence ID" value="EFU31420.1"/>
    <property type="molecule type" value="Genomic_DNA"/>
</dbReference>
<keyword evidence="2" id="KW-1185">Reference proteome</keyword>
<evidence type="ECO:0000313" key="1">
    <source>
        <dbReference type="EMBL" id="EFU31420.1"/>
    </source>
</evidence>
<proteinExistence type="predicted"/>
<protein>
    <submittedName>
        <fullName evidence="1">Uncharacterized protein</fullName>
    </submittedName>
</protein>
<comment type="caution">
    <text evidence="1">The sequence shown here is derived from an EMBL/GenBank/DDBJ whole genome shotgun (WGS) entry which is preliminary data.</text>
</comment>
<dbReference type="AlphaFoldDB" id="E6K4T4"/>
<dbReference type="Proteomes" id="UP000003112">
    <property type="component" value="Unassembled WGS sequence"/>
</dbReference>
<accession>E6K4T4</accession>
<sequence>MFHVVESSLDSVFQRPFVIGNESVSKAPFFLQDGSAAMLALCSGKGGLYGLAQFCIDDILGLLRPLCFLVESLRNTCLHKLFDYCP</sequence>
<evidence type="ECO:0000313" key="2">
    <source>
        <dbReference type="Proteomes" id="UP000003112"/>
    </source>
</evidence>
<dbReference type="HOGENOM" id="CLU_2495260_0_0_10"/>
<gene>
    <name evidence="1" type="ORF">HMPREF6485_0535</name>
</gene>